<dbReference type="EMBL" id="LLXJ01005908">
    <property type="protein sequence ID" value="PKB94537.1"/>
    <property type="molecule type" value="Genomic_DNA"/>
</dbReference>
<proteinExistence type="predicted"/>
<evidence type="ECO:0000313" key="1">
    <source>
        <dbReference type="EMBL" id="PKB94537.1"/>
    </source>
</evidence>
<name>A0A2N0NIY5_9GLOM</name>
<organism evidence="1 2">
    <name type="scientific">Rhizophagus irregularis</name>
    <dbReference type="NCBI Taxonomy" id="588596"/>
    <lineage>
        <taxon>Eukaryota</taxon>
        <taxon>Fungi</taxon>
        <taxon>Fungi incertae sedis</taxon>
        <taxon>Mucoromycota</taxon>
        <taxon>Glomeromycotina</taxon>
        <taxon>Glomeromycetes</taxon>
        <taxon>Glomerales</taxon>
        <taxon>Glomeraceae</taxon>
        <taxon>Rhizophagus</taxon>
    </lineage>
</organism>
<sequence length="138" mass="14978">MRKKLDQASSSSQSAIVESDTVKIATGCKVIKFSADGELLSIIWTANPKMDLEIVVDTGQPPFSSYTFPKMKALFGLKADDYNELPTFVGGEKKTPKEIRNLVTASIYGGEIKVYPQYEISGSQGKGLMYGIVSTAVD</sequence>
<dbReference type="VEuPathDB" id="FungiDB:FUN_008918"/>
<dbReference type="Proteomes" id="UP000232722">
    <property type="component" value="Unassembled WGS sequence"/>
</dbReference>
<dbReference type="AlphaFoldDB" id="A0A2N0NIY5"/>
<evidence type="ECO:0000313" key="2">
    <source>
        <dbReference type="Proteomes" id="UP000232722"/>
    </source>
</evidence>
<reference evidence="1 2" key="1">
    <citation type="submission" date="2016-04" db="EMBL/GenBank/DDBJ databases">
        <title>Genome analyses suggest a sexual origin of heterokaryosis in a supposedly ancient asexual fungus.</title>
        <authorList>
            <person name="Ropars J."/>
            <person name="Sedzielewska K."/>
            <person name="Noel J."/>
            <person name="Charron P."/>
            <person name="Farinelli L."/>
            <person name="Marton T."/>
            <person name="Kruger M."/>
            <person name="Pelin A."/>
            <person name="Brachmann A."/>
            <person name="Corradi N."/>
        </authorList>
    </citation>
    <scope>NUCLEOTIDE SEQUENCE [LARGE SCALE GENOMIC DNA]</scope>
    <source>
        <strain evidence="1 2">A5</strain>
    </source>
</reference>
<reference evidence="1 2" key="2">
    <citation type="submission" date="2017-09" db="EMBL/GenBank/DDBJ databases">
        <title>Extensive intraspecific genome diversity in a model arbuscular mycorrhizal fungus.</title>
        <authorList>
            <person name="Chen E.C."/>
            <person name="Morin E."/>
            <person name="Beaudet D."/>
            <person name="Noel J."/>
            <person name="Ndikumana S."/>
            <person name="Charron P."/>
            <person name="St-Onge C."/>
            <person name="Giorgi J."/>
            <person name="Grigoriev I.V."/>
            <person name="Roux C."/>
            <person name="Martin F.M."/>
            <person name="Corradi N."/>
        </authorList>
    </citation>
    <scope>NUCLEOTIDE SEQUENCE [LARGE SCALE GENOMIC DNA]</scope>
    <source>
        <strain evidence="1 2">A5</strain>
    </source>
</reference>
<dbReference type="VEuPathDB" id="FungiDB:RhiirFUN_007701"/>
<gene>
    <name evidence="1" type="ORF">RhiirA5_507575</name>
</gene>
<dbReference type="VEuPathDB" id="FungiDB:RhiirA1_504356"/>
<protein>
    <submittedName>
        <fullName evidence="1">Uncharacterized protein</fullName>
    </submittedName>
</protein>
<accession>A0A2N0NIY5</accession>
<comment type="caution">
    <text evidence="1">The sequence shown here is derived from an EMBL/GenBank/DDBJ whole genome shotgun (WGS) entry which is preliminary data.</text>
</comment>